<evidence type="ECO:0000313" key="1">
    <source>
        <dbReference type="EMBL" id="TSS85081.1"/>
    </source>
</evidence>
<accession>A0A556V2Y1</accession>
<organism evidence="1 2">
    <name type="scientific">Bagarius yarrelli</name>
    <name type="common">Goonch</name>
    <name type="synonym">Bagrus yarrelli</name>
    <dbReference type="NCBI Taxonomy" id="175774"/>
    <lineage>
        <taxon>Eukaryota</taxon>
        <taxon>Metazoa</taxon>
        <taxon>Chordata</taxon>
        <taxon>Craniata</taxon>
        <taxon>Vertebrata</taxon>
        <taxon>Euteleostomi</taxon>
        <taxon>Actinopterygii</taxon>
        <taxon>Neopterygii</taxon>
        <taxon>Teleostei</taxon>
        <taxon>Ostariophysi</taxon>
        <taxon>Siluriformes</taxon>
        <taxon>Sisoridae</taxon>
        <taxon>Sisorinae</taxon>
        <taxon>Bagarius</taxon>
    </lineage>
</organism>
<sequence>MLPKHLPYVSAFTRPQEVEPETRRTNVRNSAAGNRKILDLQREDADAGGIPSEDVPAPVRFCFINVWGIHREDGMEELVLHL</sequence>
<dbReference type="EMBL" id="VCAZ01000105">
    <property type="protein sequence ID" value="TSS85081.1"/>
    <property type="molecule type" value="Genomic_DNA"/>
</dbReference>
<proteinExistence type="predicted"/>
<dbReference type="Proteomes" id="UP000319801">
    <property type="component" value="Unassembled WGS sequence"/>
</dbReference>
<reference evidence="1 2" key="1">
    <citation type="journal article" date="2019" name="Genome Biol. Evol.">
        <title>Whole-Genome Sequencing of the Giant Devil Catfish, Bagarius yarrelli.</title>
        <authorList>
            <person name="Jiang W."/>
            <person name="Lv Y."/>
            <person name="Cheng L."/>
            <person name="Yang K."/>
            <person name="Chao B."/>
            <person name="Wang X."/>
            <person name="Li Y."/>
            <person name="Pan X."/>
            <person name="You X."/>
            <person name="Zhang Y."/>
            <person name="Yang J."/>
            <person name="Li J."/>
            <person name="Zhang X."/>
            <person name="Liu S."/>
            <person name="Sun C."/>
            <person name="Yang J."/>
            <person name="Shi Q."/>
        </authorList>
    </citation>
    <scope>NUCLEOTIDE SEQUENCE [LARGE SCALE GENOMIC DNA]</scope>
    <source>
        <strain evidence="1">JWS20170419001</strain>
        <tissue evidence="1">Muscle</tissue>
    </source>
</reference>
<dbReference type="AlphaFoldDB" id="A0A556V2Y1"/>
<gene>
    <name evidence="1" type="ORF">Baya_12423</name>
</gene>
<protein>
    <submittedName>
        <fullName evidence="1">Uncharacterized protein</fullName>
    </submittedName>
</protein>
<evidence type="ECO:0000313" key="2">
    <source>
        <dbReference type="Proteomes" id="UP000319801"/>
    </source>
</evidence>
<keyword evidence="2" id="KW-1185">Reference proteome</keyword>
<comment type="caution">
    <text evidence="1">The sequence shown here is derived from an EMBL/GenBank/DDBJ whole genome shotgun (WGS) entry which is preliminary data.</text>
</comment>
<name>A0A556V2Y1_BAGYA</name>